<dbReference type="AlphaFoldDB" id="A0A8S4BSJ2"/>
<protein>
    <submittedName>
        <fullName evidence="8">(Atlantic silverside) hypothetical protein</fullName>
    </submittedName>
</protein>
<keyword evidence="7" id="KW-1133">Transmembrane helix</keyword>
<dbReference type="Gene3D" id="1.20.1250.10">
    <property type="match status" value="1"/>
</dbReference>
<dbReference type="InterPro" id="IPR003978">
    <property type="entry name" value="Thrombopoietin"/>
</dbReference>
<evidence type="ECO:0000256" key="3">
    <source>
        <dbReference type="ARBA" id="ARBA00022525"/>
    </source>
</evidence>
<dbReference type="SUPFAM" id="SSF47266">
    <property type="entry name" value="4-helical cytokines"/>
    <property type="match status" value="1"/>
</dbReference>
<organism evidence="8 9">
    <name type="scientific">Menidia menidia</name>
    <name type="common">Atlantic silverside</name>
    <dbReference type="NCBI Taxonomy" id="238744"/>
    <lineage>
        <taxon>Eukaryota</taxon>
        <taxon>Metazoa</taxon>
        <taxon>Chordata</taxon>
        <taxon>Craniata</taxon>
        <taxon>Vertebrata</taxon>
        <taxon>Euteleostomi</taxon>
        <taxon>Actinopterygii</taxon>
        <taxon>Neopterygii</taxon>
        <taxon>Teleostei</taxon>
        <taxon>Neoteleostei</taxon>
        <taxon>Acanthomorphata</taxon>
        <taxon>Ovalentaria</taxon>
        <taxon>Atherinomorphae</taxon>
        <taxon>Atheriniformes</taxon>
        <taxon>Atherinopsidae</taxon>
        <taxon>Menidiinae</taxon>
        <taxon>Menidia</taxon>
    </lineage>
</organism>
<comment type="caution">
    <text evidence="8">The sequence shown here is derived from an EMBL/GenBank/DDBJ whole genome shotgun (WGS) entry which is preliminary data.</text>
</comment>
<dbReference type="InterPro" id="IPR009079">
    <property type="entry name" value="4_helix_cytokine-like_core"/>
</dbReference>
<dbReference type="EMBL" id="CAJRST010037777">
    <property type="protein sequence ID" value="CAG6007826.1"/>
    <property type="molecule type" value="Genomic_DNA"/>
</dbReference>
<keyword evidence="9" id="KW-1185">Reference proteome</keyword>
<accession>A0A8S4BSJ2</accession>
<feature type="transmembrane region" description="Helical" evidence="7">
    <location>
        <begin position="6"/>
        <end position="27"/>
    </location>
</feature>
<comment type="similarity">
    <text evidence="2">Belongs to the EPO/TPO family.</text>
</comment>
<keyword evidence="7" id="KW-0472">Membrane</keyword>
<gene>
    <name evidence="8" type="ORF">MMEN_LOCUS18814</name>
</gene>
<evidence type="ECO:0000256" key="4">
    <source>
        <dbReference type="ARBA" id="ARBA00022702"/>
    </source>
</evidence>
<dbReference type="PANTHER" id="PTHR10560:SF0">
    <property type="entry name" value="THROMBOPOIETIN"/>
    <property type="match status" value="1"/>
</dbReference>
<dbReference type="Pfam" id="PF00758">
    <property type="entry name" value="EPO_TPO"/>
    <property type="match status" value="1"/>
</dbReference>
<dbReference type="OrthoDB" id="9892121at2759"/>
<evidence type="ECO:0000313" key="8">
    <source>
        <dbReference type="EMBL" id="CAG6007826.1"/>
    </source>
</evidence>
<evidence type="ECO:0000256" key="2">
    <source>
        <dbReference type="ARBA" id="ARBA00005782"/>
    </source>
</evidence>
<keyword evidence="7" id="KW-0812">Transmembrane</keyword>
<keyword evidence="5" id="KW-0732">Signal</keyword>
<dbReference type="GO" id="GO:0005576">
    <property type="term" value="C:extracellular region"/>
    <property type="evidence" value="ECO:0007669"/>
    <property type="project" value="UniProtKB-SubCell"/>
</dbReference>
<keyword evidence="6" id="KW-1015">Disulfide bond</keyword>
<dbReference type="Proteomes" id="UP000677803">
    <property type="component" value="Unassembled WGS sequence"/>
</dbReference>
<evidence type="ECO:0000313" key="9">
    <source>
        <dbReference type="Proteomes" id="UP000677803"/>
    </source>
</evidence>
<sequence>MATRLSFVACAHPGCLLLLIGVISIYLPEAHTRAVDFWCNVQVRQKMLERIDSKAGGGCSDVLPSPVQLPCVGINVAEWRNKTLQQKHAEVLEALQLFQHGVQHVRNQTSLKCLERLERSITDHVNIVSNVLVQNDDLTYPHQPAEMCPNKTSPSEVVTAYKRLLNGKLNRLAMDLKHTVCKAK</sequence>
<keyword evidence="3" id="KW-0964">Secreted</keyword>
<dbReference type="GO" id="GO:0005179">
    <property type="term" value="F:hormone activity"/>
    <property type="evidence" value="ECO:0007669"/>
    <property type="project" value="UniProtKB-KW"/>
</dbReference>
<name>A0A8S4BSJ2_9TELE</name>
<comment type="subcellular location">
    <subcellularLocation>
        <location evidence="1">Secreted</location>
    </subcellularLocation>
</comment>
<dbReference type="GO" id="GO:0008283">
    <property type="term" value="P:cell population proliferation"/>
    <property type="evidence" value="ECO:0007669"/>
    <property type="project" value="InterPro"/>
</dbReference>
<keyword evidence="4" id="KW-0372">Hormone</keyword>
<dbReference type="InterPro" id="IPR001323">
    <property type="entry name" value="EPO_TPO"/>
</dbReference>
<dbReference type="GO" id="GO:0005125">
    <property type="term" value="F:cytokine activity"/>
    <property type="evidence" value="ECO:0007669"/>
    <property type="project" value="InterPro"/>
</dbReference>
<proteinExistence type="inferred from homology"/>
<evidence type="ECO:0000256" key="5">
    <source>
        <dbReference type="ARBA" id="ARBA00022729"/>
    </source>
</evidence>
<reference evidence="8" key="1">
    <citation type="submission" date="2021-05" db="EMBL/GenBank/DDBJ databases">
        <authorList>
            <person name="Tigano A."/>
        </authorList>
    </citation>
    <scope>NUCLEOTIDE SEQUENCE</scope>
</reference>
<evidence type="ECO:0000256" key="6">
    <source>
        <dbReference type="ARBA" id="ARBA00023157"/>
    </source>
</evidence>
<dbReference type="PANTHER" id="PTHR10560">
    <property type="entry name" value="THROMBOPOIETIN"/>
    <property type="match status" value="1"/>
</dbReference>
<evidence type="ECO:0000256" key="1">
    <source>
        <dbReference type="ARBA" id="ARBA00004613"/>
    </source>
</evidence>
<evidence type="ECO:0000256" key="7">
    <source>
        <dbReference type="SAM" id="Phobius"/>
    </source>
</evidence>